<sequence length="239" mass="26748">MENILDQSDKGHTQMISSEDPEYSPFLKWNPTDPITVDSAGRVFISLGSMVRDGFQFDEKLLQKASTFLSSSTWNLYPRSADDLLKAIGQDSPDPVAVIFDRSTFHQPTLDFVCSSRIPMAFQSLLSKVEDEGVNQFVIWLQFDNISIWKEDGTDTVSRWMLLLQTLEQEGDGNTLDDELVSKASMILSSLKRTFNYWRNIDAFLKSVGQGSPNHAAFGMLSASQVVVSLPVPIQPSEI</sequence>
<evidence type="ECO:0000313" key="2">
    <source>
        <dbReference type="EMBL" id="KAK2942582.1"/>
    </source>
</evidence>
<evidence type="ECO:0000256" key="1">
    <source>
        <dbReference type="SAM" id="MobiDB-lite"/>
    </source>
</evidence>
<reference evidence="2 3" key="1">
    <citation type="journal article" date="2022" name="bioRxiv">
        <title>Genomics of Preaxostyla Flagellates Illuminates Evolutionary Transitions and the Path Towards Mitochondrial Loss.</title>
        <authorList>
            <person name="Novak L.V.F."/>
            <person name="Treitli S.C."/>
            <person name="Pyrih J."/>
            <person name="Halakuc P."/>
            <person name="Pipaliya S.V."/>
            <person name="Vacek V."/>
            <person name="Brzon O."/>
            <person name="Soukal P."/>
            <person name="Eme L."/>
            <person name="Dacks J.B."/>
            <person name="Karnkowska A."/>
            <person name="Elias M."/>
            <person name="Hampl V."/>
        </authorList>
    </citation>
    <scope>NUCLEOTIDE SEQUENCE [LARGE SCALE GENOMIC DNA]</scope>
    <source>
        <strain evidence="2">NAU3</strain>
        <tissue evidence="2">Gut</tissue>
    </source>
</reference>
<comment type="caution">
    <text evidence="2">The sequence shown here is derived from an EMBL/GenBank/DDBJ whole genome shotgun (WGS) entry which is preliminary data.</text>
</comment>
<dbReference type="EMBL" id="JARBJD010000398">
    <property type="protein sequence ID" value="KAK2942582.1"/>
    <property type="molecule type" value="Genomic_DNA"/>
</dbReference>
<gene>
    <name evidence="2" type="ORF">BLNAU_22499</name>
</gene>
<protein>
    <submittedName>
        <fullName evidence="2">Uncharacterized protein</fullName>
    </submittedName>
</protein>
<proteinExistence type="predicted"/>
<keyword evidence="3" id="KW-1185">Reference proteome</keyword>
<evidence type="ECO:0000313" key="3">
    <source>
        <dbReference type="Proteomes" id="UP001281761"/>
    </source>
</evidence>
<accession>A0ABQ9WV33</accession>
<organism evidence="2 3">
    <name type="scientific">Blattamonas nauphoetae</name>
    <dbReference type="NCBI Taxonomy" id="2049346"/>
    <lineage>
        <taxon>Eukaryota</taxon>
        <taxon>Metamonada</taxon>
        <taxon>Preaxostyla</taxon>
        <taxon>Oxymonadida</taxon>
        <taxon>Blattamonas</taxon>
    </lineage>
</organism>
<feature type="region of interest" description="Disordered" evidence="1">
    <location>
        <begin position="1"/>
        <end position="20"/>
    </location>
</feature>
<name>A0ABQ9WV33_9EUKA</name>
<dbReference type="Proteomes" id="UP001281761">
    <property type="component" value="Unassembled WGS sequence"/>
</dbReference>